<dbReference type="Proteomes" id="UP000194003">
    <property type="component" value="Unassembled WGS sequence"/>
</dbReference>
<gene>
    <name evidence="2" type="ORF">MAIT1_04541</name>
</gene>
<dbReference type="InterPro" id="IPR007712">
    <property type="entry name" value="RelE/ParE_toxin"/>
</dbReference>
<name>A0A1Y2KA45_9PROT</name>
<sequence length="99" mass="11496">MRFLDVARQELDEAVAFHDAQVPGLGKAFLGEILAALDLIQRHPSAWHPLSAETRRCRLRRFPYGLIYHADDAELLIIAVAHLHRRPDYWRDRLEGELE</sequence>
<dbReference type="Pfam" id="PF05016">
    <property type="entry name" value="ParE_toxin"/>
    <property type="match status" value="1"/>
</dbReference>
<accession>A0A1Y2KA45</accession>
<evidence type="ECO:0000313" key="3">
    <source>
        <dbReference type="Proteomes" id="UP000194003"/>
    </source>
</evidence>
<dbReference type="InterPro" id="IPR035093">
    <property type="entry name" value="RelE/ParE_toxin_dom_sf"/>
</dbReference>
<keyword evidence="3" id="KW-1185">Reference proteome</keyword>
<protein>
    <submittedName>
        <fullName evidence="2">Putative Plasmid stabilization system protein</fullName>
    </submittedName>
</protein>
<dbReference type="EMBL" id="LVJN01000012">
    <property type="protein sequence ID" value="OSM07690.1"/>
    <property type="molecule type" value="Genomic_DNA"/>
</dbReference>
<keyword evidence="1" id="KW-1277">Toxin-antitoxin system</keyword>
<proteinExistence type="predicted"/>
<dbReference type="STRING" id="1434232.MAIT1_04541"/>
<dbReference type="Gene3D" id="3.30.2310.20">
    <property type="entry name" value="RelE-like"/>
    <property type="match status" value="1"/>
</dbReference>
<comment type="caution">
    <text evidence="2">The sequence shown here is derived from an EMBL/GenBank/DDBJ whole genome shotgun (WGS) entry which is preliminary data.</text>
</comment>
<reference evidence="2 3" key="1">
    <citation type="journal article" date="2016" name="BMC Genomics">
        <title>Combined genomic and structural analyses of a cultured magnetotactic bacterium reveals its niche adaptation to a dynamic environment.</title>
        <authorList>
            <person name="Araujo A.C."/>
            <person name="Morillo V."/>
            <person name="Cypriano J."/>
            <person name="Teixeira L.C."/>
            <person name="Leao P."/>
            <person name="Lyra S."/>
            <person name="Almeida L.G."/>
            <person name="Bazylinski D.A."/>
            <person name="Vasconcellos A.T."/>
            <person name="Abreu F."/>
            <person name="Lins U."/>
        </authorList>
    </citation>
    <scope>NUCLEOTIDE SEQUENCE [LARGE SCALE GENOMIC DNA]</scope>
    <source>
        <strain evidence="2 3">IT-1</strain>
    </source>
</reference>
<dbReference type="AlphaFoldDB" id="A0A1Y2KA45"/>
<organism evidence="2 3">
    <name type="scientific">Magnetofaba australis IT-1</name>
    <dbReference type="NCBI Taxonomy" id="1434232"/>
    <lineage>
        <taxon>Bacteria</taxon>
        <taxon>Pseudomonadati</taxon>
        <taxon>Pseudomonadota</taxon>
        <taxon>Magnetococcia</taxon>
        <taxon>Magnetococcales</taxon>
        <taxon>Magnetococcaceae</taxon>
        <taxon>Magnetofaba</taxon>
    </lineage>
</organism>
<evidence type="ECO:0000313" key="2">
    <source>
        <dbReference type="EMBL" id="OSM07690.1"/>
    </source>
</evidence>
<evidence type="ECO:0000256" key="1">
    <source>
        <dbReference type="ARBA" id="ARBA00022649"/>
    </source>
</evidence>